<dbReference type="GO" id="GO:0016209">
    <property type="term" value="F:antioxidant activity"/>
    <property type="evidence" value="ECO:0007669"/>
    <property type="project" value="InterPro"/>
</dbReference>
<dbReference type="GO" id="GO:0016491">
    <property type="term" value="F:oxidoreductase activity"/>
    <property type="evidence" value="ECO:0007669"/>
    <property type="project" value="InterPro"/>
</dbReference>
<dbReference type="InterPro" id="IPR013766">
    <property type="entry name" value="Thioredoxin_domain"/>
</dbReference>
<dbReference type="AlphaFoldDB" id="A0A3B0Z184"/>
<dbReference type="PANTHER" id="PTHR42852">
    <property type="entry name" value="THIOL:DISULFIDE INTERCHANGE PROTEIN DSBE"/>
    <property type="match status" value="1"/>
</dbReference>
<accession>A0A3B0Z184</accession>
<dbReference type="PANTHER" id="PTHR42852:SF6">
    <property type="entry name" value="THIOL:DISULFIDE INTERCHANGE PROTEIN DSBE"/>
    <property type="match status" value="1"/>
</dbReference>
<evidence type="ECO:0000256" key="1">
    <source>
        <dbReference type="ARBA" id="ARBA00004196"/>
    </source>
</evidence>
<evidence type="ECO:0000313" key="6">
    <source>
        <dbReference type="EMBL" id="VAW81212.1"/>
    </source>
</evidence>
<name>A0A3B0Z184_9ZZZZ</name>
<keyword evidence="2" id="KW-0201">Cytochrome c-type biogenesis</keyword>
<dbReference type="InterPro" id="IPR017937">
    <property type="entry name" value="Thioredoxin_CS"/>
</dbReference>
<dbReference type="GO" id="GO:0017004">
    <property type="term" value="P:cytochrome complex assembly"/>
    <property type="evidence" value="ECO:0007669"/>
    <property type="project" value="UniProtKB-KW"/>
</dbReference>
<evidence type="ECO:0000259" key="5">
    <source>
        <dbReference type="PROSITE" id="PS51352"/>
    </source>
</evidence>
<comment type="subcellular location">
    <subcellularLocation>
        <location evidence="1">Cell envelope</location>
    </subcellularLocation>
</comment>
<dbReference type="EMBL" id="UOFK01000252">
    <property type="protein sequence ID" value="VAW81212.1"/>
    <property type="molecule type" value="Genomic_DNA"/>
</dbReference>
<keyword evidence="3" id="KW-1015">Disulfide bond</keyword>
<reference evidence="6" key="1">
    <citation type="submission" date="2018-06" db="EMBL/GenBank/DDBJ databases">
        <authorList>
            <person name="Zhirakovskaya E."/>
        </authorList>
    </citation>
    <scope>NUCLEOTIDE SEQUENCE</scope>
</reference>
<dbReference type="InterPro" id="IPR050553">
    <property type="entry name" value="Thioredoxin_ResA/DsbE_sf"/>
</dbReference>
<dbReference type="InterPro" id="IPR000866">
    <property type="entry name" value="AhpC/TSA"/>
</dbReference>
<evidence type="ECO:0000256" key="4">
    <source>
        <dbReference type="ARBA" id="ARBA00023284"/>
    </source>
</evidence>
<dbReference type="Gene3D" id="3.40.30.10">
    <property type="entry name" value="Glutaredoxin"/>
    <property type="match status" value="1"/>
</dbReference>
<gene>
    <name evidence="6" type="ORF">MNBD_GAMMA13-350</name>
</gene>
<organism evidence="6">
    <name type="scientific">hydrothermal vent metagenome</name>
    <dbReference type="NCBI Taxonomy" id="652676"/>
    <lineage>
        <taxon>unclassified sequences</taxon>
        <taxon>metagenomes</taxon>
        <taxon>ecological metagenomes</taxon>
    </lineage>
</organism>
<feature type="domain" description="Thioredoxin" evidence="5">
    <location>
        <begin position="37"/>
        <end position="177"/>
    </location>
</feature>
<dbReference type="SUPFAM" id="SSF52833">
    <property type="entry name" value="Thioredoxin-like"/>
    <property type="match status" value="1"/>
</dbReference>
<evidence type="ECO:0000256" key="2">
    <source>
        <dbReference type="ARBA" id="ARBA00022748"/>
    </source>
</evidence>
<evidence type="ECO:0000256" key="3">
    <source>
        <dbReference type="ARBA" id="ARBA00023157"/>
    </source>
</evidence>
<sequence>MRLRLPRISLLLWIFLIANPGPCAAGSTPGLPHGLRDYAIGPAPLFTLSNMDGEPLALQDSQGQWVFVHFWASWCGPCRKEMPAVQRMATLLADEPLQIIMINTAEDEDTVFEFLSSFAPDMDSLMDRDGQATEAWQPRGLPATYLVDPEGQIRFQALGGRPWDQPEYLEFLRGLLKP</sequence>
<dbReference type="Pfam" id="PF00578">
    <property type="entry name" value="AhpC-TSA"/>
    <property type="match status" value="1"/>
</dbReference>
<proteinExistence type="predicted"/>
<dbReference type="GO" id="GO:0030313">
    <property type="term" value="C:cell envelope"/>
    <property type="evidence" value="ECO:0007669"/>
    <property type="project" value="UniProtKB-SubCell"/>
</dbReference>
<dbReference type="CDD" id="cd02966">
    <property type="entry name" value="TlpA_like_family"/>
    <property type="match status" value="1"/>
</dbReference>
<dbReference type="InterPro" id="IPR036249">
    <property type="entry name" value="Thioredoxin-like_sf"/>
</dbReference>
<protein>
    <recommendedName>
        <fullName evidence="5">Thioredoxin domain-containing protein</fullName>
    </recommendedName>
</protein>
<dbReference type="PROSITE" id="PS51352">
    <property type="entry name" value="THIOREDOXIN_2"/>
    <property type="match status" value="1"/>
</dbReference>
<dbReference type="PROSITE" id="PS00194">
    <property type="entry name" value="THIOREDOXIN_1"/>
    <property type="match status" value="1"/>
</dbReference>
<keyword evidence="4" id="KW-0676">Redox-active center</keyword>